<reference evidence="1 2" key="1">
    <citation type="submission" date="2014-04" db="EMBL/GenBank/DDBJ databases">
        <title>Draft genome sequence of Bacillus azotoformans MEV2011, a (co-) denitrifying strain unable to grow in the presence of oxygen.</title>
        <authorList>
            <person name="Nielsen M."/>
            <person name="Schreiber L."/>
            <person name="Finster K."/>
            <person name="Schramm A."/>
        </authorList>
    </citation>
    <scope>NUCLEOTIDE SEQUENCE [LARGE SCALE GENOMIC DNA]</scope>
    <source>
        <strain evidence="1 2">MEV2011</strain>
    </source>
</reference>
<evidence type="ECO:0000313" key="1">
    <source>
        <dbReference type="EMBL" id="KEF36282.1"/>
    </source>
</evidence>
<gene>
    <name evidence="1" type="ORF">M670_04518</name>
</gene>
<evidence type="ECO:0000313" key="2">
    <source>
        <dbReference type="Proteomes" id="UP000027936"/>
    </source>
</evidence>
<evidence type="ECO:0008006" key="3">
    <source>
        <dbReference type="Google" id="ProtNLM"/>
    </source>
</evidence>
<dbReference type="Proteomes" id="UP000027936">
    <property type="component" value="Unassembled WGS sequence"/>
</dbReference>
<dbReference type="PATRIC" id="fig|1348973.3.peg.4386"/>
<dbReference type="EMBL" id="JJRY01000030">
    <property type="protein sequence ID" value="KEF36282.1"/>
    <property type="molecule type" value="Genomic_DNA"/>
</dbReference>
<comment type="caution">
    <text evidence="1">The sequence shown here is derived from an EMBL/GenBank/DDBJ whole genome shotgun (WGS) entry which is preliminary data.</text>
</comment>
<dbReference type="AlphaFoldDB" id="A0A072NGA4"/>
<proteinExistence type="predicted"/>
<dbReference type="OrthoDB" id="9932163at2"/>
<dbReference type="RefSeq" id="WP_035198498.1">
    <property type="nucleotide sequence ID" value="NZ_JJRY01000030.1"/>
</dbReference>
<organism evidence="1 2">
    <name type="scientific">Schinkia azotoformans MEV2011</name>
    <dbReference type="NCBI Taxonomy" id="1348973"/>
    <lineage>
        <taxon>Bacteria</taxon>
        <taxon>Bacillati</taxon>
        <taxon>Bacillota</taxon>
        <taxon>Bacilli</taxon>
        <taxon>Bacillales</taxon>
        <taxon>Bacillaceae</taxon>
        <taxon>Calidifontibacillus/Schinkia group</taxon>
        <taxon>Schinkia</taxon>
    </lineage>
</organism>
<name>A0A072NGA4_SCHAZ</name>
<protein>
    <recommendedName>
        <fullName evidence="3">Ribbon-helix-helix protein, copG family</fullName>
    </recommendedName>
</protein>
<sequence length="89" mass="10668">MYKTITLRVSEEELQKIESLREQHFQKFHAPISQSQLIRNLIHEKCKEPDNIAEVKGKADLFTEKEIAHKRDITIVDRLRERRWGRAKD</sequence>
<accession>A0A072NGA4</accession>